<organism evidence="1 2">
    <name type="scientific">Favolaschia claudopus</name>
    <dbReference type="NCBI Taxonomy" id="2862362"/>
    <lineage>
        <taxon>Eukaryota</taxon>
        <taxon>Fungi</taxon>
        <taxon>Dikarya</taxon>
        <taxon>Basidiomycota</taxon>
        <taxon>Agaricomycotina</taxon>
        <taxon>Agaricomycetes</taxon>
        <taxon>Agaricomycetidae</taxon>
        <taxon>Agaricales</taxon>
        <taxon>Marasmiineae</taxon>
        <taxon>Mycenaceae</taxon>
        <taxon>Favolaschia</taxon>
    </lineage>
</organism>
<name>A0AAW0E4M7_9AGAR</name>
<gene>
    <name evidence="1" type="ORF">R3P38DRAFT_3252243</name>
</gene>
<keyword evidence="2" id="KW-1185">Reference proteome</keyword>
<dbReference type="AlphaFoldDB" id="A0AAW0E4M7"/>
<dbReference type="Proteomes" id="UP001362999">
    <property type="component" value="Unassembled WGS sequence"/>
</dbReference>
<evidence type="ECO:0008006" key="3">
    <source>
        <dbReference type="Google" id="ProtNLM"/>
    </source>
</evidence>
<protein>
    <recommendedName>
        <fullName evidence="3">Glycosyltransferase family 92 protein</fullName>
    </recommendedName>
</protein>
<dbReference type="EMBL" id="JAWWNJ010000003">
    <property type="protein sequence ID" value="KAK7060034.1"/>
    <property type="molecule type" value="Genomic_DNA"/>
</dbReference>
<evidence type="ECO:0000313" key="1">
    <source>
        <dbReference type="EMBL" id="KAK7060034.1"/>
    </source>
</evidence>
<sequence>MHNAACLSPIVWPNEVTMYVMDEDEEKLYLLHAFKRLSASARNIRFVRAARGSSTFDVELPQNAHVLSVKDNMRPRIPLKSSISASNCAGLRINLLAPYALNEEDFVRPFDISHITAVSVNDTSCFPWHAVSQNEIWMLDVVFQARLSFFSSVHPRYRSLFPSSQNYHHPALPLDNGIEELKFEWSLRQPTSDDDVMEFDTAVLQSLPALSRVKFVVNPSTWKEPNVRRRFPTRKSLLDDRREVFPRLAREKNRGLIEVWIGQIKVE</sequence>
<proteinExistence type="predicted"/>
<evidence type="ECO:0000313" key="2">
    <source>
        <dbReference type="Proteomes" id="UP001362999"/>
    </source>
</evidence>
<accession>A0AAW0E4M7</accession>
<comment type="caution">
    <text evidence="1">The sequence shown here is derived from an EMBL/GenBank/DDBJ whole genome shotgun (WGS) entry which is preliminary data.</text>
</comment>
<reference evidence="1 2" key="1">
    <citation type="journal article" date="2024" name="J Genomics">
        <title>Draft genome sequencing and assembly of Favolaschia claudopus CIRM-BRFM 2984 isolated from oak limbs.</title>
        <authorList>
            <person name="Navarro D."/>
            <person name="Drula E."/>
            <person name="Chaduli D."/>
            <person name="Cazenave R."/>
            <person name="Ahrendt S."/>
            <person name="Wang J."/>
            <person name="Lipzen A."/>
            <person name="Daum C."/>
            <person name="Barry K."/>
            <person name="Grigoriev I.V."/>
            <person name="Favel A."/>
            <person name="Rosso M.N."/>
            <person name="Martin F."/>
        </authorList>
    </citation>
    <scope>NUCLEOTIDE SEQUENCE [LARGE SCALE GENOMIC DNA]</scope>
    <source>
        <strain evidence="1 2">CIRM-BRFM 2984</strain>
    </source>
</reference>